<dbReference type="KEGG" id="cmi:pCM2_0052"/>
<sequence>MNTSTNSHHPAIIKLVIAVIVIGICLLDSAPANAVDVAARTSLPVRAGSELRIVATPSGPFYSRDVRCTAGAVLRATGLLANLTSYYRAVRYVATSAHCVTLGQKVRVGNTEVGAVSWVSTDSDLALIRIEPTTSRSQYCYPISAGHRCEIVLTYEPRAVGEVFLGRNRSGQESSIPITGTGIPSDREIYCTSGASTGINCSWTQTSPPAGIHIGPHQVTSRTSGANTGPGDSGGFVGSRSGTLYGIHSAGGGAINGQFADGESYVPIGVLLRERPTFALVTGR</sequence>
<accession>A5CLR5</accession>
<dbReference type="SUPFAM" id="SSF50494">
    <property type="entry name" value="Trypsin-like serine proteases"/>
    <property type="match status" value="1"/>
</dbReference>
<geneLocation type="plasmid" evidence="1 2">
    <name>pCM2</name>
</geneLocation>
<dbReference type="Gene3D" id="2.40.10.10">
    <property type="entry name" value="Trypsin-like serine proteases"/>
    <property type="match status" value="1"/>
</dbReference>
<dbReference type="AlphaFoldDB" id="A5CLR5"/>
<dbReference type="EMBL" id="AM711866">
    <property type="protein sequence ID" value="CAM98536.1"/>
    <property type="molecule type" value="Genomic_DNA"/>
</dbReference>
<organism evidence="1 2">
    <name type="scientific">Clavibacter michiganensis subsp. michiganensis (strain NCPPB 382)</name>
    <dbReference type="NCBI Taxonomy" id="443906"/>
    <lineage>
        <taxon>Bacteria</taxon>
        <taxon>Bacillati</taxon>
        <taxon>Actinomycetota</taxon>
        <taxon>Actinomycetes</taxon>
        <taxon>Micrococcales</taxon>
        <taxon>Microbacteriaceae</taxon>
        <taxon>Clavibacter</taxon>
    </lineage>
</organism>
<dbReference type="Proteomes" id="UP000001564">
    <property type="component" value="Plasmid pCM2"/>
</dbReference>
<gene>
    <name evidence="1" type="primary">phpB</name>
    <name evidence="1" type="ordered locus">pCM2_0052</name>
</gene>
<evidence type="ECO:0000313" key="1">
    <source>
        <dbReference type="EMBL" id="CAM98536.1"/>
    </source>
</evidence>
<name>A5CLR5_CLAM3</name>
<proteinExistence type="predicted"/>
<dbReference type="HOGENOM" id="CLU_060967_0_0_11"/>
<dbReference type="InterPro" id="IPR043504">
    <property type="entry name" value="Peptidase_S1_PA_chymotrypsin"/>
</dbReference>
<dbReference type="InterPro" id="IPR009003">
    <property type="entry name" value="Peptidase_S1_PA"/>
</dbReference>
<keyword evidence="1" id="KW-0614">Plasmid</keyword>
<protein>
    <submittedName>
        <fullName evidence="1">PhpB protein</fullName>
    </submittedName>
</protein>
<reference evidence="1 2" key="1">
    <citation type="journal article" date="2008" name="J. Bacteriol.">
        <title>The genome sequence of the tomato-pathogenic actinomycete Clavibacter michiganensis subsp. michiganensis NCPPB382 reveals a large island involved in pathogenicity.</title>
        <authorList>
            <person name="Gartemann K.H."/>
            <person name="Abt B."/>
            <person name="Bekel T."/>
            <person name="Burger A."/>
            <person name="Engemann J."/>
            <person name="Flugel M."/>
            <person name="Gaigalat L."/>
            <person name="Goesmann A."/>
            <person name="Grafen I."/>
            <person name="Kalinowski J."/>
            <person name="Kaup O."/>
            <person name="Kirchner O."/>
            <person name="Krause L."/>
            <person name="Linke B."/>
            <person name="McHardy A."/>
            <person name="Meyer F."/>
            <person name="Pohle S."/>
            <person name="Ruckert C."/>
            <person name="Schneiker S."/>
            <person name="Zellermann E.M."/>
            <person name="Puhler A."/>
            <person name="Eichenlaub R."/>
            <person name="Kaiser O."/>
            <person name="Bartels D."/>
        </authorList>
    </citation>
    <scope>NUCLEOTIDE SEQUENCE [LARGE SCALE GENOMIC DNA]</scope>
    <source>
        <strain evidence="1 2">NCPPB 382</strain>
        <plasmid evidence="1">pCM2</plasmid>
    </source>
</reference>
<evidence type="ECO:0000313" key="2">
    <source>
        <dbReference type="Proteomes" id="UP000001564"/>
    </source>
</evidence>
<keyword evidence="2" id="KW-1185">Reference proteome</keyword>